<comment type="caution">
    <text evidence="1">The sequence shown here is derived from an EMBL/GenBank/DDBJ whole genome shotgun (WGS) entry which is preliminary data.</text>
</comment>
<protein>
    <submittedName>
        <fullName evidence="1">Uncharacterized protein</fullName>
    </submittedName>
</protein>
<evidence type="ECO:0000313" key="2">
    <source>
        <dbReference type="Proteomes" id="UP000297540"/>
    </source>
</evidence>
<proteinExistence type="predicted"/>
<evidence type="ECO:0000313" key="1">
    <source>
        <dbReference type="EMBL" id="TFF35497.1"/>
    </source>
</evidence>
<name>A0A4Y8SAB9_9SPHI</name>
<sequence length="188" mass="21780">MPPEIQALFSVTDDLLFSYGEDHEHYGEGFHKVPTTINLWVAGNETAAEVIISYSAMEAIAFIAVNRQRYPRPELLAFIAIGNRLHDEQIRWIRDRFRKSKFTLVFGSDMLGRVTDIKLAAGIKAIPLRVYFVGERLMFSTKGQYRIFDKDKQTLSLFFKAFGIRARIRTRKPVKFLTFLDQLKNENN</sequence>
<keyword evidence="2" id="KW-1185">Reference proteome</keyword>
<dbReference type="Proteomes" id="UP000297540">
    <property type="component" value="Unassembled WGS sequence"/>
</dbReference>
<reference evidence="1 2" key="1">
    <citation type="journal article" date="2017" name="Int. J. Syst. Evol. Microbiol.">
        <title>Mucilaginibacterpsychrotolerans sp. nov., isolated from peatlands.</title>
        <authorList>
            <person name="Deng Y."/>
            <person name="Shen L."/>
            <person name="Xu B."/>
            <person name="Liu Y."/>
            <person name="Gu Z."/>
            <person name="Liu H."/>
            <person name="Zhou Y."/>
        </authorList>
    </citation>
    <scope>NUCLEOTIDE SEQUENCE [LARGE SCALE GENOMIC DNA]</scope>
    <source>
        <strain evidence="1 2">NH7-4</strain>
    </source>
</reference>
<dbReference type="RefSeq" id="WP_133233409.1">
    <property type="nucleotide sequence ID" value="NZ_SOZE01000021.1"/>
</dbReference>
<dbReference type="EMBL" id="SOZE01000021">
    <property type="protein sequence ID" value="TFF35497.1"/>
    <property type="molecule type" value="Genomic_DNA"/>
</dbReference>
<accession>A0A4Y8SAB9</accession>
<organism evidence="1 2">
    <name type="scientific">Mucilaginibacter psychrotolerans</name>
    <dbReference type="NCBI Taxonomy" id="1524096"/>
    <lineage>
        <taxon>Bacteria</taxon>
        <taxon>Pseudomonadati</taxon>
        <taxon>Bacteroidota</taxon>
        <taxon>Sphingobacteriia</taxon>
        <taxon>Sphingobacteriales</taxon>
        <taxon>Sphingobacteriaceae</taxon>
        <taxon>Mucilaginibacter</taxon>
    </lineage>
</organism>
<dbReference type="AlphaFoldDB" id="A0A4Y8SAB9"/>
<gene>
    <name evidence="1" type="ORF">E2R66_18595</name>
</gene>
<dbReference type="OrthoDB" id="712293at2"/>